<evidence type="ECO:0000313" key="8">
    <source>
        <dbReference type="Proteomes" id="UP000481861"/>
    </source>
</evidence>
<feature type="region of interest" description="Disordered" evidence="6">
    <location>
        <begin position="382"/>
        <end position="493"/>
    </location>
</feature>
<dbReference type="Pfam" id="PF12634">
    <property type="entry name" value="Inp1"/>
    <property type="match status" value="1"/>
</dbReference>
<dbReference type="GO" id="GO:0045033">
    <property type="term" value="P:peroxisome inheritance"/>
    <property type="evidence" value="ECO:0007669"/>
    <property type="project" value="InterPro"/>
</dbReference>
<feature type="compositionally biased region" description="Basic and acidic residues" evidence="6">
    <location>
        <begin position="248"/>
        <end position="257"/>
    </location>
</feature>
<feature type="compositionally biased region" description="Polar residues" evidence="6">
    <location>
        <begin position="402"/>
        <end position="438"/>
    </location>
</feature>
<evidence type="ECO:0000256" key="3">
    <source>
        <dbReference type="ARBA" id="ARBA00010707"/>
    </source>
</evidence>
<gene>
    <name evidence="7" type="ORF">BDV95DRAFT_479444</name>
</gene>
<comment type="caution">
    <text evidence="7">The sequence shown here is derived from an EMBL/GenBank/DDBJ whole genome shotgun (WGS) entry which is preliminary data.</text>
</comment>
<feature type="compositionally biased region" description="Basic and acidic residues" evidence="6">
    <location>
        <begin position="387"/>
        <end position="400"/>
    </location>
</feature>
<dbReference type="OrthoDB" id="4097008at2759"/>
<comment type="function">
    <text evidence="1">Required for peroxisome inheritance.</text>
</comment>
<organism evidence="7 8">
    <name type="scientific">Massariosphaeria phaeospora</name>
    <dbReference type="NCBI Taxonomy" id="100035"/>
    <lineage>
        <taxon>Eukaryota</taxon>
        <taxon>Fungi</taxon>
        <taxon>Dikarya</taxon>
        <taxon>Ascomycota</taxon>
        <taxon>Pezizomycotina</taxon>
        <taxon>Dothideomycetes</taxon>
        <taxon>Pleosporomycetidae</taxon>
        <taxon>Pleosporales</taxon>
        <taxon>Pleosporales incertae sedis</taxon>
        <taxon>Massariosphaeria</taxon>
    </lineage>
</organism>
<evidence type="ECO:0000256" key="2">
    <source>
        <dbReference type="ARBA" id="ARBA00004421"/>
    </source>
</evidence>
<dbReference type="Proteomes" id="UP000481861">
    <property type="component" value="Unassembled WGS sequence"/>
</dbReference>
<feature type="region of interest" description="Disordered" evidence="6">
    <location>
        <begin position="312"/>
        <end position="333"/>
    </location>
</feature>
<feature type="region of interest" description="Disordered" evidence="6">
    <location>
        <begin position="232"/>
        <end position="276"/>
    </location>
</feature>
<keyword evidence="5" id="KW-0472">Membrane</keyword>
<reference evidence="7 8" key="1">
    <citation type="submission" date="2020-01" db="EMBL/GenBank/DDBJ databases">
        <authorList>
            <consortium name="DOE Joint Genome Institute"/>
            <person name="Haridas S."/>
            <person name="Albert R."/>
            <person name="Binder M."/>
            <person name="Bloem J."/>
            <person name="Labutti K."/>
            <person name="Salamov A."/>
            <person name="Andreopoulos B."/>
            <person name="Baker S.E."/>
            <person name="Barry K."/>
            <person name="Bills G."/>
            <person name="Bluhm B.H."/>
            <person name="Cannon C."/>
            <person name="Castanera R."/>
            <person name="Culley D.E."/>
            <person name="Daum C."/>
            <person name="Ezra D."/>
            <person name="Gonzalez J.B."/>
            <person name="Henrissat B."/>
            <person name="Kuo A."/>
            <person name="Liang C."/>
            <person name="Lipzen A."/>
            <person name="Lutzoni F."/>
            <person name="Magnuson J."/>
            <person name="Mondo S."/>
            <person name="Nolan M."/>
            <person name="Ohm R."/>
            <person name="Pangilinan J."/>
            <person name="Park H.-J.H."/>
            <person name="Ramirez L."/>
            <person name="Alfaro M."/>
            <person name="Sun H."/>
            <person name="Tritt A."/>
            <person name="Yoshinaga Y."/>
            <person name="Zwiers L.-H.L."/>
            <person name="Turgeon B.G."/>
            <person name="Goodwin S.B."/>
            <person name="Spatafora J.W."/>
            <person name="Crous P.W."/>
            <person name="Grigoriev I.V."/>
        </authorList>
    </citation>
    <scope>NUCLEOTIDE SEQUENCE [LARGE SCALE GENOMIC DNA]</scope>
    <source>
        <strain evidence="7 8">CBS 611.86</strain>
    </source>
</reference>
<accession>A0A7C8IF48</accession>
<keyword evidence="8" id="KW-1185">Reference proteome</keyword>
<feature type="region of interest" description="Disordered" evidence="6">
    <location>
        <begin position="1"/>
        <end position="94"/>
    </location>
</feature>
<comment type="similarity">
    <text evidence="3">Belongs to the INP1 family.</text>
</comment>
<dbReference type="EMBL" id="JAADJZ010000001">
    <property type="protein sequence ID" value="KAF2877848.1"/>
    <property type="molecule type" value="Genomic_DNA"/>
</dbReference>
<dbReference type="GO" id="GO:0005780">
    <property type="term" value="C:extrinsic component of intraperoxisomal membrane"/>
    <property type="evidence" value="ECO:0007669"/>
    <property type="project" value="InterPro"/>
</dbReference>
<evidence type="ECO:0000313" key="7">
    <source>
        <dbReference type="EMBL" id="KAF2877848.1"/>
    </source>
</evidence>
<evidence type="ECO:0000256" key="6">
    <source>
        <dbReference type="SAM" id="MobiDB-lite"/>
    </source>
</evidence>
<dbReference type="AlphaFoldDB" id="A0A7C8IF48"/>
<evidence type="ECO:0000256" key="1">
    <source>
        <dbReference type="ARBA" id="ARBA00003594"/>
    </source>
</evidence>
<evidence type="ECO:0000256" key="4">
    <source>
        <dbReference type="ARBA" id="ARBA00021397"/>
    </source>
</evidence>
<protein>
    <recommendedName>
        <fullName evidence="4">Inheritance of peroxisomes protein 1</fullName>
    </recommendedName>
</protein>
<sequence length="590" mass="64764">MSLSSPAAARSPELAPPASSHIRRSFTLPARTANRPRVSPPPSSSADGIETLFTHTSTKIVSFTAPGPSPQSATSRRDSASASGDNTSADPIPWRSATERTLAVGVLRIYRVTSSNVSFLNSGSLLHTIFPKSQCWCVDPESIFVLRIRQDSYYRIELPYESDEDKQKAQEFKAVLAQVLQYERTTCPFTRRFEVQLPERPKTPPRRLPKKAPEKAKKWLFDKAWVPEVTRRPSMPILKGSRSGNTSSHEEDDRSNVDTDLSEAVPESPVTVLKNPPAKPLPMRLVLEPAKLLQGIRSVTAPMGVVSASNVAAVSESSRSPVDVDQVGVEGEPEQSAETASLMSSADSFYSLETVGQPSPSPPYLDAEAELMNPWTSQLSLLQEQNQESRSRSRHSREISEATVQATSADNVDSSLPVTPTMDVPSTPSINVHLSSAPSTPPLISDSDEDTLDPSFLDVATPPDNIRMERLTGTSQRRPFSPMPQPQNLFRPSPQAGIGKQFTAALIRKTYELVLGPPAHLVSLMLRIAAKISNGALSFSTYRVRDTSEKIPCSWESDEDEWQEEDDFGIPLSNLEGSNFRRRVFSGELD</sequence>
<name>A0A7C8IF48_9PLEO</name>
<comment type="subcellular location">
    <subcellularLocation>
        <location evidence="2">Peroxisome membrane</location>
        <topology evidence="2">Peripheral membrane protein</topology>
    </subcellularLocation>
</comment>
<dbReference type="InterPro" id="IPR024758">
    <property type="entry name" value="Inp1"/>
</dbReference>
<evidence type="ECO:0000256" key="5">
    <source>
        <dbReference type="ARBA" id="ARBA00023136"/>
    </source>
</evidence>
<proteinExistence type="inferred from homology"/>